<feature type="region of interest" description="Disordered" evidence="1">
    <location>
        <begin position="27"/>
        <end position="53"/>
    </location>
</feature>
<proteinExistence type="predicted"/>
<protein>
    <recommendedName>
        <fullName evidence="5">MmpS family membrane protein</fullName>
    </recommendedName>
</protein>
<evidence type="ECO:0000256" key="2">
    <source>
        <dbReference type="SAM" id="SignalP"/>
    </source>
</evidence>
<keyword evidence="4" id="KW-1185">Reference proteome</keyword>
<evidence type="ECO:0000313" key="3">
    <source>
        <dbReference type="EMBL" id="MBB6343881.1"/>
    </source>
</evidence>
<dbReference type="AlphaFoldDB" id="A0A7X0EWR0"/>
<keyword evidence="2" id="KW-0732">Signal</keyword>
<evidence type="ECO:0000313" key="4">
    <source>
        <dbReference type="Proteomes" id="UP000583800"/>
    </source>
</evidence>
<dbReference type="RefSeq" id="WP_185082084.1">
    <property type="nucleotide sequence ID" value="NZ_JACHJB010000001.1"/>
</dbReference>
<dbReference type="PROSITE" id="PS51257">
    <property type="entry name" value="PROKAR_LIPOPROTEIN"/>
    <property type="match status" value="1"/>
</dbReference>
<accession>A0A7X0EWR0</accession>
<name>A0A7X0EWR0_9ACTN</name>
<dbReference type="Proteomes" id="UP000583800">
    <property type="component" value="Unassembled WGS sequence"/>
</dbReference>
<dbReference type="Gene3D" id="2.60.40.2880">
    <property type="entry name" value="MmpS1-5, C-terminal soluble domain"/>
    <property type="match status" value="1"/>
</dbReference>
<dbReference type="InterPro" id="IPR038468">
    <property type="entry name" value="MmpS_C"/>
</dbReference>
<evidence type="ECO:0008006" key="5">
    <source>
        <dbReference type="Google" id="ProtNLM"/>
    </source>
</evidence>
<feature type="compositionally biased region" description="Low complexity" evidence="1">
    <location>
        <begin position="27"/>
        <end position="51"/>
    </location>
</feature>
<comment type="caution">
    <text evidence="3">The sequence shown here is derived from an EMBL/GenBank/DDBJ whole genome shotgun (WGS) entry which is preliminary data.</text>
</comment>
<evidence type="ECO:0000256" key="1">
    <source>
        <dbReference type="SAM" id="MobiDB-lite"/>
    </source>
</evidence>
<gene>
    <name evidence="3" type="ORF">FHU36_000390</name>
</gene>
<organism evidence="3 4">
    <name type="scientific">Nonomuraea muscovyensis</name>
    <dbReference type="NCBI Taxonomy" id="1124761"/>
    <lineage>
        <taxon>Bacteria</taxon>
        <taxon>Bacillati</taxon>
        <taxon>Actinomycetota</taxon>
        <taxon>Actinomycetes</taxon>
        <taxon>Streptosporangiales</taxon>
        <taxon>Streptosporangiaceae</taxon>
        <taxon>Nonomuraea</taxon>
    </lineage>
</organism>
<dbReference type="EMBL" id="JACHJB010000001">
    <property type="protein sequence ID" value="MBB6343881.1"/>
    <property type="molecule type" value="Genomic_DNA"/>
</dbReference>
<sequence length="153" mass="15235">MTVMRHFGLAISATLAAAALAGCGSSTPAAPSPAAAPSSSAEASASTAPASQGAVHTVKLEVLGKGKNMQPIAYVAGSSGSVTDAALPWSKTEKVEMTAAEQRVGRLVSIVAGSVRADNGMLEAAKCRITVDGEKVADGEGMCKYTIKDQAAG</sequence>
<feature type="signal peptide" evidence="2">
    <location>
        <begin position="1"/>
        <end position="21"/>
    </location>
</feature>
<reference evidence="3 4" key="1">
    <citation type="submission" date="2020-08" db="EMBL/GenBank/DDBJ databases">
        <title>Sequencing the genomes of 1000 actinobacteria strains.</title>
        <authorList>
            <person name="Klenk H.-P."/>
        </authorList>
    </citation>
    <scope>NUCLEOTIDE SEQUENCE [LARGE SCALE GENOMIC DNA]</scope>
    <source>
        <strain evidence="3 4">DSM 45913</strain>
    </source>
</reference>
<feature type="chain" id="PRO_5039060608" description="MmpS family membrane protein" evidence="2">
    <location>
        <begin position="22"/>
        <end position="153"/>
    </location>
</feature>